<dbReference type="Proteomes" id="UP000032633">
    <property type="component" value="Chromosome"/>
</dbReference>
<dbReference type="EMBL" id="CP011058">
    <property type="protein sequence ID" value="AJY73475.1"/>
    <property type="molecule type" value="Genomic_DNA"/>
</dbReference>
<name>A0A0D5NE86_9BACL</name>
<dbReference type="PATRIC" id="fig|1126833.4.peg.249"/>
<reference evidence="2" key="2">
    <citation type="submission" date="2015-03" db="EMBL/GenBank/DDBJ databases">
        <title>Genome sequence of Paenibacillus beijingensis strain DSM 24997T.</title>
        <authorList>
            <person name="Kwak Y."/>
            <person name="Shin J.-H."/>
        </authorList>
    </citation>
    <scope>NUCLEOTIDE SEQUENCE [LARGE SCALE GENOMIC DNA]</scope>
    <source>
        <strain evidence="2">DSM 24997</strain>
    </source>
</reference>
<protein>
    <submittedName>
        <fullName evidence="1">Uncharacterized protein</fullName>
    </submittedName>
</protein>
<dbReference type="HOGENOM" id="CLU_1068945_0_0_9"/>
<reference evidence="1 2" key="1">
    <citation type="journal article" date="2015" name="J. Biotechnol.">
        <title>Complete genome sequence of Paenibacillus beijingensis 7188(T) (=DSM 24997(T)), a novel rhizobacterium from jujube garden soil.</title>
        <authorList>
            <person name="Kwak Y."/>
            <person name="Shin J.H."/>
        </authorList>
    </citation>
    <scope>NUCLEOTIDE SEQUENCE [LARGE SCALE GENOMIC DNA]</scope>
    <source>
        <strain evidence="1 2">DSM 24997</strain>
    </source>
</reference>
<dbReference type="AlphaFoldDB" id="A0A0D5NE86"/>
<keyword evidence="2" id="KW-1185">Reference proteome</keyword>
<evidence type="ECO:0000313" key="2">
    <source>
        <dbReference type="Proteomes" id="UP000032633"/>
    </source>
</evidence>
<evidence type="ECO:0000313" key="1">
    <source>
        <dbReference type="EMBL" id="AJY73475.1"/>
    </source>
</evidence>
<gene>
    <name evidence="1" type="ORF">VN24_01100</name>
</gene>
<sequence length="260" mass="29052">MHTTTKIHSADFELSACGRPASLEHIFPGFNRLDRIGFVVRQPGGGIGASALLMAAMAKFYDFYREQLGNKPGRLRIYPEFYIFHVGDRYMDHYWMDIWPSHKEVDVADEAEQILEAINDRGITRLLVPDAAPVNTVALYERAAAETLDPSSATFLAETVSSAETRILSALAYSATGRTKNADIQIGSCPEAENCVLASINSSHKLTDSEREQLRTSRQFLYTDGRVTETYRRIPLSDALGMLTPCTRLSETTLNYMLNM</sequence>
<dbReference type="OrthoDB" id="2588235at2"/>
<proteinExistence type="predicted"/>
<organism evidence="1 2">
    <name type="scientific">Paenibacillus beijingensis</name>
    <dbReference type="NCBI Taxonomy" id="1126833"/>
    <lineage>
        <taxon>Bacteria</taxon>
        <taxon>Bacillati</taxon>
        <taxon>Bacillota</taxon>
        <taxon>Bacilli</taxon>
        <taxon>Bacillales</taxon>
        <taxon>Paenibacillaceae</taxon>
        <taxon>Paenibacillus</taxon>
    </lineage>
</organism>
<accession>A0A0D5NE86</accession>
<dbReference type="RefSeq" id="WP_045668910.1">
    <property type="nucleotide sequence ID" value="NZ_CP011058.1"/>
</dbReference>
<dbReference type="KEGG" id="pbj:VN24_01100"/>
<dbReference type="STRING" id="1126833.VN24_01100"/>